<evidence type="ECO:0000256" key="3">
    <source>
        <dbReference type="ARBA" id="ARBA00023125"/>
    </source>
</evidence>
<evidence type="ECO:0000256" key="5">
    <source>
        <dbReference type="ARBA" id="ARBA00023242"/>
    </source>
</evidence>
<keyword evidence="5 6" id="KW-0539">Nucleus</keyword>
<feature type="DNA-binding region" description="Homeobox" evidence="6">
    <location>
        <begin position="104"/>
        <end position="166"/>
    </location>
</feature>
<dbReference type="EMBL" id="JAFDVH010000005">
    <property type="protein sequence ID" value="KAG7478327.1"/>
    <property type="molecule type" value="Genomic_DNA"/>
</dbReference>
<organism evidence="9 10">
    <name type="scientific">Megalops atlanticus</name>
    <name type="common">Tarpon</name>
    <name type="synonym">Clupea gigantea</name>
    <dbReference type="NCBI Taxonomy" id="7932"/>
    <lineage>
        <taxon>Eukaryota</taxon>
        <taxon>Metazoa</taxon>
        <taxon>Chordata</taxon>
        <taxon>Craniata</taxon>
        <taxon>Vertebrata</taxon>
        <taxon>Euteleostomi</taxon>
        <taxon>Actinopterygii</taxon>
        <taxon>Neopterygii</taxon>
        <taxon>Teleostei</taxon>
        <taxon>Elopiformes</taxon>
        <taxon>Megalopidae</taxon>
        <taxon>Megalops</taxon>
    </lineage>
</organism>
<dbReference type="OrthoDB" id="5399138at2759"/>
<dbReference type="SUPFAM" id="SSF46689">
    <property type="entry name" value="Homeodomain-like"/>
    <property type="match status" value="1"/>
</dbReference>
<dbReference type="Proteomes" id="UP001046870">
    <property type="component" value="Chromosome 5"/>
</dbReference>
<dbReference type="GO" id="GO:0048468">
    <property type="term" value="P:cell development"/>
    <property type="evidence" value="ECO:0007669"/>
    <property type="project" value="TreeGrafter"/>
</dbReference>
<keyword evidence="3 6" id="KW-0238">DNA-binding</keyword>
<evidence type="ECO:0000256" key="4">
    <source>
        <dbReference type="ARBA" id="ARBA00023155"/>
    </source>
</evidence>
<comment type="similarity">
    <text evidence="2">Belongs to the TALE/IRO homeobox family.</text>
</comment>
<comment type="subcellular location">
    <subcellularLocation>
        <location evidence="1 6">Nucleus</location>
    </subcellularLocation>
</comment>
<dbReference type="PANTHER" id="PTHR11211">
    <property type="entry name" value="IROQUOIS-CLASS HOMEODOMAIN PROTEIN IRX"/>
    <property type="match status" value="1"/>
</dbReference>
<dbReference type="InterPro" id="IPR009057">
    <property type="entry name" value="Homeodomain-like_sf"/>
</dbReference>
<dbReference type="InterPro" id="IPR017970">
    <property type="entry name" value="Homeobox_CS"/>
</dbReference>
<dbReference type="InterPro" id="IPR001356">
    <property type="entry name" value="HD"/>
</dbReference>
<dbReference type="CDD" id="cd00086">
    <property type="entry name" value="homeodomain"/>
    <property type="match status" value="1"/>
</dbReference>
<dbReference type="GO" id="GO:0030182">
    <property type="term" value="P:neuron differentiation"/>
    <property type="evidence" value="ECO:0007669"/>
    <property type="project" value="TreeGrafter"/>
</dbReference>
<dbReference type="PROSITE" id="PS50071">
    <property type="entry name" value="HOMEOBOX_2"/>
    <property type="match status" value="1"/>
</dbReference>
<evidence type="ECO:0000256" key="7">
    <source>
        <dbReference type="SAM" id="MobiDB-lite"/>
    </source>
</evidence>
<comment type="caution">
    <text evidence="9">The sequence shown here is derived from an EMBL/GenBank/DDBJ whole genome shotgun (WGS) entry which is preliminary data.</text>
</comment>
<dbReference type="GO" id="GO:0000981">
    <property type="term" value="F:DNA-binding transcription factor activity, RNA polymerase II-specific"/>
    <property type="evidence" value="ECO:0007669"/>
    <property type="project" value="InterPro"/>
</dbReference>
<evidence type="ECO:0000313" key="10">
    <source>
        <dbReference type="Proteomes" id="UP001046870"/>
    </source>
</evidence>
<dbReference type="FunFam" id="1.10.10.60:FF:000003">
    <property type="entry name" value="Iroquois-class homeobox protein IRX"/>
    <property type="match status" value="1"/>
</dbReference>
<feature type="domain" description="Homeobox" evidence="8">
    <location>
        <begin position="102"/>
        <end position="165"/>
    </location>
</feature>
<dbReference type="Gene3D" id="1.10.10.60">
    <property type="entry name" value="Homeodomain-like"/>
    <property type="match status" value="1"/>
</dbReference>
<keyword evidence="10" id="KW-1185">Reference proteome</keyword>
<protein>
    <recommendedName>
        <fullName evidence="8">Homeobox domain-containing protein</fullName>
    </recommendedName>
</protein>
<feature type="region of interest" description="Disordered" evidence="7">
    <location>
        <begin position="169"/>
        <end position="248"/>
    </location>
</feature>
<evidence type="ECO:0000259" key="8">
    <source>
        <dbReference type="PROSITE" id="PS50071"/>
    </source>
</evidence>
<dbReference type="AlphaFoldDB" id="A0A9D3TCP6"/>
<accession>A0A9D3TCP6</accession>
<feature type="compositionally biased region" description="Acidic residues" evidence="7">
    <location>
        <begin position="177"/>
        <end position="189"/>
    </location>
</feature>
<dbReference type="PROSITE" id="PS00027">
    <property type="entry name" value="HOMEOBOX_1"/>
    <property type="match status" value="1"/>
</dbReference>
<keyword evidence="4 6" id="KW-0371">Homeobox</keyword>
<evidence type="ECO:0000256" key="6">
    <source>
        <dbReference type="PROSITE-ProRule" id="PRU00108"/>
    </source>
</evidence>
<evidence type="ECO:0000256" key="1">
    <source>
        <dbReference type="ARBA" id="ARBA00004123"/>
    </source>
</evidence>
<sequence>MPSSQPGFVDFFLGKNISMSQGYQPVVLGCPPVLPAVPQLSAVDGVPWIYPGLQGYQFIPYPNSRDIRHMDNNDLKAASPYHQALLGRGASFYSPYRPVAAEDFSRVAKASSRESTSPLKAWLNEHIKNPYPTKGEKIMLAIVTKMSLTQVSTWFANARRRLKKENRMNWAAKGKSDEEEEEEESEDESSGQKSPCSEGEEDIDPQTVDVTGGTVEGASPTMDLHLMQRLSERQRDSSQSDVAPVTNEKELGCVKAKVLVALDVKK</sequence>
<dbReference type="Pfam" id="PF05920">
    <property type="entry name" value="Homeobox_KN"/>
    <property type="match status" value="1"/>
</dbReference>
<name>A0A9D3TCP6_MEGAT</name>
<dbReference type="GO" id="GO:0000978">
    <property type="term" value="F:RNA polymerase II cis-regulatory region sequence-specific DNA binding"/>
    <property type="evidence" value="ECO:0007669"/>
    <property type="project" value="TreeGrafter"/>
</dbReference>
<gene>
    <name evidence="9" type="ORF">MATL_G00079290</name>
</gene>
<evidence type="ECO:0000313" key="9">
    <source>
        <dbReference type="EMBL" id="KAG7478327.1"/>
    </source>
</evidence>
<proteinExistence type="inferred from homology"/>
<dbReference type="GO" id="GO:0005634">
    <property type="term" value="C:nucleus"/>
    <property type="evidence" value="ECO:0007669"/>
    <property type="project" value="UniProtKB-SubCell"/>
</dbReference>
<evidence type="ECO:0000256" key="2">
    <source>
        <dbReference type="ARBA" id="ARBA00008446"/>
    </source>
</evidence>
<reference evidence="9" key="1">
    <citation type="submission" date="2021-01" db="EMBL/GenBank/DDBJ databases">
        <authorList>
            <person name="Zahm M."/>
            <person name="Roques C."/>
            <person name="Cabau C."/>
            <person name="Klopp C."/>
            <person name="Donnadieu C."/>
            <person name="Jouanno E."/>
            <person name="Lampietro C."/>
            <person name="Louis A."/>
            <person name="Herpin A."/>
            <person name="Echchiki A."/>
            <person name="Berthelot C."/>
            <person name="Parey E."/>
            <person name="Roest-Crollius H."/>
            <person name="Braasch I."/>
            <person name="Postlethwait J."/>
            <person name="Bobe J."/>
            <person name="Montfort J."/>
            <person name="Bouchez O."/>
            <person name="Begum T."/>
            <person name="Mejri S."/>
            <person name="Adams A."/>
            <person name="Chen W.-J."/>
            <person name="Guiguen Y."/>
        </authorList>
    </citation>
    <scope>NUCLEOTIDE SEQUENCE</scope>
    <source>
        <strain evidence="9">YG-15Mar2019-1</strain>
        <tissue evidence="9">Brain</tissue>
    </source>
</reference>
<dbReference type="InterPro" id="IPR008422">
    <property type="entry name" value="KN_HD"/>
</dbReference>
<dbReference type="PANTHER" id="PTHR11211:SF41">
    <property type="entry name" value="IROQUOIS HOMEOBOX 7"/>
    <property type="match status" value="1"/>
</dbReference>
<dbReference type="SMART" id="SM00389">
    <property type="entry name" value="HOX"/>
    <property type="match status" value="1"/>
</dbReference>